<evidence type="ECO:0000256" key="4">
    <source>
        <dbReference type="ARBA" id="ARBA00023228"/>
    </source>
</evidence>
<dbReference type="RefSeq" id="XP_017297655.1">
    <property type="nucleotide sequence ID" value="XM_017442166.3"/>
</dbReference>
<dbReference type="Ensembl" id="ENSKMAT00000011989.1">
    <property type="protein sequence ID" value="ENSKMAP00000011809.1"/>
    <property type="gene ID" value="ENSKMAG00000008900.1"/>
</dbReference>
<accession>A0A3Q3AK96</accession>
<dbReference type="STRING" id="37003.ENSKMAP00000011809"/>
<dbReference type="GO" id="GO:0071986">
    <property type="term" value="C:Ragulator complex"/>
    <property type="evidence" value="ECO:0007669"/>
    <property type="project" value="InterPro"/>
</dbReference>
<evidence type="ECO:0000256" key="1">
    <source>
        <dbReference type="ARBA" id="ARBA00004371"/>
    </source>
</evidence>
<dbReference type="GeneTree" id="ENSGT00390000016053"/>
<evidence type="ECO:0000256" key="3">
    <source>
        <dbReference type="ARBA" id="ARBA00016098"/>
    </source>
</evidence>
<dbReference type="PANTHER" id="PTHR33967:SF1">
    <property type="entry name" value="RAGULATOR COMPLEX PROTEIN LAMTOR4"/>
    <property type="match status" value="1"/>
</dbReference>
<evidence type="ECO:0000256" key="2">
    <source>
        <dbReference type="ARBA" id="ARBA00010627"/>
    </source>
</evidence>
<dbReference type="InterPro" id="IPR034601">
    <property type="entry name" value="LAMTOR4"/>
</dbReference>
<evidence type="ECO:0000256" key="6">
    <source>
        <dbReference type="ARBA" id="ARBA00045571"/>
    </source>
</evidence>
<dbReference type="OrthoDB" id="275011at2759"/>
<proteinExistence type="inferred from homology"/>
<dbReference type="KEGG" id="kmr:108251753"/>
<evidence type="ECO:0000313" key="7">
    <source>
        <dbReference type="Ensembl" id="ENSKMAP00000011809.1"/>
    </source>
</evidence>
<dbReference type="AlphaFoldDB" id="A0A3Q3AK96"/>
<dbReference type="CTD" id="389541"/>
<keyword evidence="4" id="KW-0458">Lysosome</keyword>
<sequence length="191" mass="20396">MLVSFSTTRKFGFRFLFSSPIPPSRKPVQVSSSPITAISFPRPAIPEQLGSVPLGSVGHMSCDVGGHVGSHGAEKTGSELQFVETAAAEIKMTTAALTAGLDRIPDQLGYLVISEDGVLASAGELENDEHTAGVIMQMVRTACRFRLSGSADAPFKRMSVILDDFVYVATISGQKVFVVKRQNNQHEAVSV</sequence>
<name>A0A3Q3AK96_KRYMA</name>
<protein>
    <recommendedName>
        <fullName evidence="3">Ragulator complex protein LAMTOR4</fullName>
    </recommendedName>
    <alternativeName>
        <fullName evidence="5">Late endosomal/lysosomal adaptor and MAPK and MTOR activator 4</fullName>
    </alternativeName>
</protein>
<reference evidence="7" key="1">
    <citation type="submission" date="2025-08" db="UniProtKB">
        <authorList>
            <consortium name="Ensembl"/>
        </authorList>
    </citation>
    <scope>IDENTIFICATION</scope>
</reference>
<dbReference type="GO" id="GO:0071230">
    <property type="term" value="P:cellular response to amino acid stimulus"/>
    <property type="evidence" value="ECO:0007669"/>
    <property type="project" value="InterPro"/>
</dbReference>
<dbReference type="GeneID" id="108251753"/>
<dbReference type="GO" id="GO:0032008">
    <property type="term" value="P:positive regulation of TOR signaling"/>
    <property type="evidence" value="ECO:0007669"/>
    <property type="project" value="InterPro"/>
</dbReference>
<evidence type="ECO:0000256" key="5">
    <source>
        <dbReference type="ARBA" id="ARBA00032690"/>
    </source>
</evidence>
<dbReference type="GO" id="GO:0005085">
    <property type="term" value="F:guanyl-nucleotide exchange factor activity"/>
    <property type="evidence" value="ECO:0007669"/>
    <property type="project" value="TreeGrafter"/>
</dbReference>
<comment type="similarity">
    <text evidence="2">Belongs to the LAMTOR4 family.</text>
</comment>
<dbReference type="GO" id="GO:0005764">
    <property type="term" value="C:lysosome"/>
    <property type="evidence" value="ECO:0007669"/>
    <property type="project" value="UniProtKB-SubCell"/>
</dbReference>
<reference evidence="7" key="2">
    <citation type="submission" date="2025-09" db="UniProtKB">
        <authorList>
            <consortium name="Ensembl"/>
        </authorList>
    </citation>
    <scope>IDENTIFICATION</scope>
</reference>
<evidence type="ECO:0000313" key="8">
    <source>
        <dbReference type="Proteomes" id="UP000264800"/>
    </source>
</evidence>
<organism evidence="7 8">
    <name type="scientific">Kryptolebias marmoratus</name>
    <name type="common">Mangrove killifish</name>
    <name type="synonym">Rivulus marmoratus</name>
    <dbReference type="NCBI Taxonomy" id="37003"/>
    <lineage>
        <taxon>Eukaryota</taxon>
        <taxon>Metazoa</taxon>
        <taxon>Chordata</taxon>
        <taxon>Craniata</taxon>
        <taxon>Vertebrata</taxon>
        <taxon>Euteleostomi</taxon>
        <taxon>Actinopterygii</taxon>
        <taxon>Neopterygii</taxon>
        <taxon>Teleostei</taxon>
        <taxon>Neoteleostei</taxon>
        <taxon>Acanthomorphata</taxon>
        <taxon>Ovalentaria</taxon>
        <taxon>Atherinomorphae</taxon>
        <taxon>Cyprinodontiformes</taxon>
        <taxon>Rivulidae</taxon>
        <taxon>Kryptolebias</taxon>
    </lineage>
</organism>
<comment type="function">
    <text evidence="6">As part of the Ragulator complex it is involved in amino acid sensing and activation of mTORC1, a signaling complex promoting cell growth in response to growth factors, energy levels, and amino acids. Activated by amino acids through a mechanism involving the lysosomal V-ATPase, the Ragulator plays a dual role for the small GTPases Rag (RagA/RRAGA, RagB/RRAGB, RagC/RRAGC and/or RagD/RRAGD): it (1) acts as a guanine nucleotide exchange factor (GEF), activating the small GTPases Rag and (2) mediates recruitment of Rag GTPases to the lysosome membrane. Activated Ragulator and Rag GTPases function as a scaffold recruiting mTORC1 to lysosomes where it is in turn activated.</text>
</comment>
<keyword evidence="8" id="KW-1185">Reference proteome</keyword>
<dbReference type="PANTHER" id="PTHR33967">
    <property type="entry name" value="RAGULATOR COMPLEX PROTEIN LAMTOR4"/>
    <property type="match status" value="1"/>
</dbReference>
<dbReference type="Proteomes" id="UP000264800">
    <property type="component" value="Unplaced"/>
</dbReference>
<comment type="subcellular location">
    <subcellularLocation>
        <location evidence="1">Lysosome</location>
    </subcellularLocation>
</comment>